<keyword evidence="1" id="KW-1133">Transmembrane helix</keyword>
<dbReference type="EMBL" id="CP011859">
    <property type="protein sequence ID" value="AQY21326.1"/>
    <property type="molecule type" value="Genomic_DNA"/>
</dbReference>
<evidence type="ECO:0000313" key="3">
    <source>
        <dbReference type="EMBL" id="MCW0524950.1"/>
    </source>
</evidence>
<dbReference type="Proteomes" id="UP000189883">
    <property type="component" value="Chromosome"/>
</dbReference>
<proteinExistence type="predicted"/>
<name>A0A1S7DQE6_RIEAN</name>
<protein>
    <recommendedName>
        <fullName evidence="5">Holin</fullName>
    </recommendedName>
</protein>
<feature type="transmembrane region" description="Helical" evidence="1">
    <location>
        <begin position="82"/>
        <end position="100"/>
    </location>
</feature>
<evidence type="ECO:0000313" key="2">
    <source>
        <dbReference type="EMBL" id="AQY21326.1"/>
    </source>
</evidence>
<dbReference type="Proteomes" id="UP001207440">
    <property type="component" value="Unassembled WGS sequence"/>
</dbReference>
<dbReference type="EMBL" id="JAOZYT010000136">
    <property type="protein sequence ID" value="MCW0524950.1"/>
    <property type="molecule type" value="Genomic_DNA"/>
</dbReference>
<dbReference type="RefSeq" id="WP_079206538.1">
    <property type="nucleotide sequence ID" value="NZ_CP011859.1"/>
</dbReference>
<feature type="transmembrane region" description="Helical" evidence="1">
    <location>
        <begin position="112"/>
        <end position="130"/>
    </location>
</feature>
<evidence type="ECO:0000313" key="4">
    <source>
        <dbReference type="Proteomes" id="UP000189883"/>
    </source>
</evidence>
<accession>A0A1S7DQE6</accession>
<keyword evidence="1" id="KW-0472">Membrane</keyword>
<feature type="transmembrane region" description="Helical" evidence="1">
    <location>
        <begin position="51"/>
        <end position="70"/>
    </location>
</feature>
<evidence type="ECO:0008006" key="5">
    <source>
        <dbReference type="Google" id="ProtNLM"/>
    </source>
</evidence>
<evidence type="ECO:0000256" key="1">
    <source>
        <dbReference type="SAM" id="Phobius"/>
    </source>
</evidence>
<gene>
    <name evidence="2" type="ORF">AB406_0367</name>
    <name evidence="3" type="ORF">OKE68_11620</name>
</gene>
<dbReference type="AlphaFoldDB" id="A0A1S7DQE6"/>
<reference evidence="3" key="2">
    <citation type="submission" date="2022-10" db="EMBL/GenBank/DDBJ databases">
        <title>Sifting through the core-genome to identify putative cross-protective antigens against Riemerella anatipestifer.</title>
        <authorList>
            <person name="Zheng X."/>
            <person name="Zhang W."/>
        </authorList>
    </citation>
    <scope>NUCLEOTIDE SEQUENCE</scope>
    <source>
        <strain evidence="3">ZWRA178</strain>
    </source>
</reference>
<keyword evidence="1" id="KW-0812">Transmembrane</keyword>
<sequence length="173" mass="19827">MIKEFIITNLMNIHTGTASQKILGTIKLAAAPAIGLSLTERFIGWYIENQIFMTFVFVALFLDHILGSWVHWRKRDFSFKENVYGLFGKTTSVIVGYVLFEMVHQIVKDVDFIAIYFKVLLQLMVLLYPAGSAMGNLSILTNGKFPPVGWMKKLSKFNEEADLETFKTKKYEE</sequence>
<organism evidence="2 4">
    <name type="scientific">Riemerella anatipestifer</name>
    <name type="common">Moraxella anatipestifer</name>
    <dbReference type="NCBI Taxonomy" id="34085"/>
    <lineage>
        <taxon>Bacteria</taxon>
        <taxon>Pseudomonadati</taxon>
        <taxon>Bacteroidota</taxon>
        <taxon>Flavobacteriia</taxon>
        <taxon>Flavobacteriales</taxon>
        <taxon>Weeksellaceae</taxon>
        <taxon>Riemerella</taxon>
    </lineage>
</organism>
<reference evidence="2 4" key="1">
    <citation type="submission" date="2015-06" db="EMBL/GenBank/DDBJ databases">
        <title>R. anatipestifer strain HXb2 is the most virulent strain so far, and the genome sequence would help us uncover the pathogenesis.</title>
        <authorList>
            <person name="Hu Q."/>
            <person name="Qi J."/>
            <person name="Bo H."/>
            <person name="Liu G."/>
            <person name="Tao M."/>
            <person name="Ding Y."/>
            <person name="Xue Y."/>
        </authorList>
    </citation>
    <scope>NUCLEOTIDE SEQUENCE [LARGE SCALE GENOMIC DNA]</scope>
    <source>
        <strain evidence="2 4">HXb2</strain>
    </source>
</reference>